<evidence type="ECO:0008006" key="4">
    <source>
        <dbReference type="Google" id="ProtNLM"/>
    </source>
</evidence>
<feature type="transmembrane region" description="Helical" evidence="1">
    <location>
        <begin position="39"/>
        <end position="57"/>
    </location>
</feature>
<proteinExistence type="predicted"/>
<keyword evidence="1" id="KW-1133">Transmembrane helix</keyword>
<reference evidence="2 3" key="1">
    <citation type="submission" date="2015-12" db="EMBL/GenBank/DDBJ databases">
        <title>Haloprofundus marisrubri gen. nov., sp. nov., an extremely halophilic archaeon isolated from the Discovery deep brine-seawater interface in the Red Sea.</title>
        <authorList>
            <person name="Zhang G."/>
            <person name="Stingl U."/>
            <person name="Rashid M."/>
        </authorList>
    </citation>
    <scope>NUCLEOTIDE SEQUENCE [LARGE SCALE GENOMIC DNA]</scope>
    <source>
        <strain evidence="2 3">SB9</strain>
    </source>
</reference>
<name>A0A0W1R7S4_9EURY</name>
<comment type="caution">
    <text evidence="2">The sequence shown here is derived from an EMBL/GenBank/DDBJ whole genome shotgun (WGS) entry which is preliminary data.</text>
</comment>
<dbReference type="AlphaFoldDB" id="A0A0W1R7S4"/>
<evidence type="ECO:0000313" key="2">
    <source>
        <dbReference type="EMBL" id="KTG09170.1"/>
    </source>
</evidence>
<accession>A0A0W1R7S4</accession>
<evidence type="ECO:0000313" key="3">
    <source>
        <dbReference type="Proteomes" id="UP000054387"/>
    </source>
</evidence>
<evidence type="ECO:0000256" key="1">
    <source>
        <dbReference type="SAM" id="Phobius"/>
    </source>
</evidence>
<feature type="transmembrane region" description="Helical" evidence="1">
    <location>
        <begin position="7"/>
        <end position="27"/>
    </location>
</feature>
<protein>
    <recommendedName>
        <fullName evidence="4">Transporter</fullName>
    </recommendedName>
</protein>
<keyword evidence="1" id="KW-0472">Membrane</keyword>
<dbReference type="STRING" id="1514971.AUR64_15360"/>
<gene>
    <name evidence="2" type="ORF">AUR64_15360</name>
</gene>
<keyword evidence="1" id="KW-0812">Transmembrane</keyword>
<organism evidence="2 3">
    <name type="scientific">Haloprofundus marisrubri</name>
    <dbReference type="NCBI Taxonomy" id="1514971"/>
    <lineage>
        <taxon>Archaea</taxon>
        <taxon>Methanobacteriati</taxon>
        <taxon>Methanobacteriota</taxon>
        <taxon>Stenosarchaea group</taxon>
        <taxon>Halobacteria</taxon>
        <taxon>Halobacteriales</taxon>
        <taxon>Haloferacaceae</taxon>
        <taxon>Haloprofundus</taxon>
    </lineage>
</organism>
<keyword evidence="3" id="KW-1185">Reference proteome</keyword>
<dbReference type="Proteomes" id="UP000054387">
    <property type="component" value="Unassembled WGS sequence"/>
</dbReference>
<dbReference type="EMBL" id="LOPU01000029">
    <property type="protein sequence ID" value="KTG09170.1"/>
    <property type="molecule type" value="Genomic_DNA"/>
</dbReference>
<sequence>MNLQFNYPEGIVILLGIGLSVSASYLLPAMEYSGSLNLNWLQILGVIILFVGIGLTIRNR</sequence>